<dbReference type="RefSeq" id="WP_035841198.1">
    <property type="nucleotide sequence ID" value="NZ_BNAB01000002.1"/>
</dbReference>
<dbReference type="EMBL" id="FNOB01000002">
    <property type="protein sequence ID" value="SDW25482.1"/>
    <property type="molecule type" value="Genomic_DNA"/>
</dbReference>
<evidence type="ECO:0000313" key="3">
    <source>
        <dbReference type="Proteomes" id="UP000199541"/>
    </source>
</evidence>
<proteinExistence type="predicted"/>
<gene>
    <name evidence="2" type="ORF">SAMN05444006_102189</name>
</gene>
<accession>A0A1H2S1A7</accession>
<organism evidence="2 3">
    <name type="scientific">Allgaiera indica</name>
    <dbReference type="NCBI Taxonomy" id="765699"/>
    <lineage>
        <taxon>Bacteria</taxon>
        <taxon>Pseudomonadati</taxon>
        <taxon>Pseudomonadota</taxon>
        <taxon>Alphaproteobacteria</taxon>
        <taxon>Rhodobacterales</taxon>
        <taxon>Paracoccaceae</taxon>
        <taxon>Allgaiera</taxon>
    </lineage>
</organism>
<reference evidence="2 3" key="1">
    <citation type="submission" date="2016-10" db="EMBL/GenBank/DDBJ databases">
        <authorList>
            <person name="Varghese N."/>
            <person name="Submissions S."/>
        </authorList>
    </citation>
    <scope>NUCLEOTIDE SEQUENCE [LARGE SCALE GENOMIC DNA]</scope>
    <source>
        <strain evidence="2 3">DSM 24802</strain>
    </source>
</reference>
<name>A0A1H2S1A7_9RHOB</name>
<feature type="signal peptide" evidence="1">
    <location>
        <begin position="1"/>
        <end position="22"/>
    </location>
</feature>
<evidence type="ECO:0000256" key="1">
    <source>
        <dbReference type="SAM" id="SignalP"/>
    </source>
</evidence>
<comment type="caution">
    <text evidence="2">The sequence shown here is derived from an EMBL/GenBank/DDBJ whole genome shotgun (WGS) entry which is preliminary data.</text>
</comment>
<evidence type="ECO:0000313" key="2">
    <source>
        <dbReference type="EMBL" id="SDW25482.1"/>
    </source>
</evidence>
<dbReference type="InterPro" id="IPR045467">
    <property type="entry name" value="DUF6497"/>
</dbReference>
<feature type="chain" id="PRO_5045074750" evidence="1">
    <location>
        <begin position="23"/>
        <end position="151"/>
    </location>
</feature>
<dbReference type="Proteomes" id="UP000199541">
    <property type="component" value="Unassembled WGS sequence"/>
</dbReference>
<keyword evidence="3" id="KW-1185">Reference proteome</keyword>
<dbReference type="Pfam" id="PF20107">
    <property type="entry name" value="DUF6497"/>
    <property type="match status" value="1"/>
</dbReference>
<keyword evidence="1" id="KW-0732">Signal</keyword>
<sequence length="151" mass="16582">MTRGRILIFCALLSALPGAARAAGGAATATQAAPAAALIPLPSGQVVTLFQVIWPRADERRGERRLRYRFVAPRIARDAARRVDARAVEDDMLHLCTHVALPALRQDGRQIDEIVITLMARPVPFGSTDPQVRQFIDTFLPEGDQCQWEGL</sequence>
<protein>
    <submittedName>
        <fullName evidence="2">Uncharacterized protein</fullName>
    </submittedName>
</protein>